<dbReference type="InterPro" id="IPR000182">
    <property type="entry name" value="GNAT_dom"/>
</dbReference>
<name>A0A919XHK7_9BACL</name>
<dbReference type="PROSITE" id="PS51186">
    <property type="entry name" value="GNAT"/>
    <property type="match status" value="1"/>
</dbReference>
<evidence type="ECO:0000313" key="3">
    <source>
        <dbReference type="Proteomes" id="UP000679779"/>
    </source>
</evidence>
<sequence length="265" mass="29967">MIRKLAPEELEAILASLDRERHLLYYSYLTFRKPRTTHYGQFTDQGELLGVLAYLEGLPFYAFSVFPVQPSFDFPAVLALMKKELRLPDEAIGSFIVHEEDMADLCGQIAFAKPPEKLLLMKHIHHQMLPAADPRVQRLGPPHFERIEALMKTIGTMAFSTEELHYPFYGVMDNKRLAAAGGYHIYGGDYVELGNIGTDPAFRRQGLGKMVCAQLTRAGAAVSPNVYLNVFEENEAAIRLYRSIGYETVAIQHIIQFFMPADSHK</sequence>
<proteinExistence type="predicted"/>
<dbReference type="GO" id="GO:0016747">
    <property type="term" value="F:acyltransferase activity, transferring groups other than amino-acyl groups"/>
    <property type="evidence" value="ECO:0007669"/>
    <property type="project" value="InterPro"/>
</dbReference>
<dbReference type="CDD" id="cd04301">
    <property type="entry name" value="NAT_SF"/>
    <property type="match status" value="1"/>
</dbReference>
<evidence type="ECO:0000313" key="2">
    <source>
        <dbReference type="EMBL" id="GIO32991.1"/>
    </source>
</evidence>
<dbReference type="SUPFAM" id="SSF55729">
    <property type="entry name" value="Acyl-CoA N-acyltransferases (Nat)"/>
    <property type="match status" value="1"/>
</dbReference>
<dbReference type="Pfam" id="PF00583">
    <property type="entry name" value="Acetyltransf_1"/>
    <property type="match status" value="1"/>
</dbReference>
<dbReference type="Proteomes" id="UP000679779">
    <property type="component" value="Unassembled WGS sequence"/>
</dbReference>
<dbReference type="EMBL" id="BORQ01000005">
    <property type="protein sequence ID" value="GIO32991.1"/>
    <property type="molecule type" value="Genomic_DNA"/>
</dbReference>
<protein>
    <recommendedName>
        <fullName evidence="1">N-acetyltransferase domain-containing protein</fullName>
    </recommendedName>
</protein>
<reference evidence="2" key="1">
    <citation type="submission" date="2021-03" db="EMBL/GenBank/DDBJ databases">
        <title>Antimicrobial resistance genes in bacteria isolated from Japanese honey, and their potential for conferring macrolide and lincosamide resistance in the American foulbrood pathogen Paenibacillus larvae.</title>
        <authorList>
            <person name="Okamoto M."/>
            <person name="Kumagai M."/>
            <person name="Kanamori H."/>
            <person name="Takamatsu D."/>
        </authorList>
    </citation>
    <scope>NUCLEOTIDE SEQUENCE</scope>
    <source>
        <strain evidence="2">J2TS6</strain>
    </source>
</reference>
<feature type="domain" description="N-acetyltransferase" evidence="1">
    <location>
        <begin position="134"/>
        <end position="265"/>
    </location>
</feature>
<dbReference type="AlphaFoldDB" id="A0A919XHK7"/>
<dbReference type="Gene3D" id="3.40.630.30">
    <property type="match status" value="1"/>
</dbReference>
<dbReference type="InterPro" id="IPR016181">
    <property type="entry name" value="Acyl_CoA_acyltransferase"/>
</dbReference>
<keyword evidence="3" id="KW-1185">Reference proteome</keyword>
<organism evidence="2 3">
    <name type="scientific">Paenibacillus albilobatus</name>
    <dbReference type="NCBI Taxonomy" id="2716884"/>
    <lineage>
        <taxon>Bacteria</taxon>
        <taxon>Bacillati</taxon>
        <taxon>Bacillota</taxon>
        <taxon>Bacilli</taxon>
        <taxon>Bacillales</taxon>
        <taxon>Paenibacillaceae</taxon>
        <taxon>Paenibacillus</taxon>
    </lineage>
</organism>
<evidence type="ECO:0000259" key="1">
    <source>
        <dbReference type="PROSITE" id="PS51186"/>
    </source>
</evidence>
<gene>
    <name evidence="2" type="ORF">J2TS6_41320</name>
</gene>
<comment type="caution">
    <text evidence="2">The sequence shown here is derived from an EMBL/GenBank/DDBJ whole genome shotgun (WGS) entry which is preliminary data.</text>
</comment>
<accession>A0A919XHK7</accession>
<dbReference type="RefSeq" id="WP_160042879.1">
    <property type="nucleotide sequence ID" value="NZ_BORQ01000005.1"/>
</dbReference>